<dbReference type="STRING" id="1469948.GCA_000732725_00711"/>
<evidence type="ECO:0000256" key="3">
    <source>
        <dbReference type="HAMAP-Rule" id="MF_00528"/>
    </source>
</evidence>
<sequence>MNKIILASASPRRKELLKQIGMEYEVIPSEREEKTTKSLPCEIVQELSYQKAEEVCSLLTKRGEAGFAVIGADTVVSFMDTVMGKPKSREEACEMLGRLQGNVHQVYTGVTICVKEKDEPAVFHTFYEKTDVSMYAMNSEEIGSYVESGEPMDKAGSYAIQGGCAAYIQSICGDYNNVVGLPIGRLYQEMKTRNLL</sequence>
<keyword evidence="3" id="KW-0963">Cytoplasm</keyword>
<evidence type="ECO:0000256" key="2">
    <source>
        <dbReference type="ARBA" id="ARBA00022801"/>
    </source>
</evidence>
<comment type="similarity">
    <text evidence="3">Belongs to the Maf family. YhdE subfamily.</text>
</comment>
<proteinExistence type="inferred from homology"/>
<dbReference type="GO" id="GO:0009117">
    <property type="term" value="P:nucleotide metabolic process"/>
    <property type="evidence" value="ECO:0007669"/>
    <property type="project" value="UniProtKB-KW"/>
</dbReference>
<dbReference type="GO" id="GO:0036218">
    <property type="term" value="F:dTTP diphosphatase activity"/>
    <property type="evidence" value="ECO:0007669"/>
    <property type="project" value="RHEA"/>
</dbReference>
<feature type="site" description="Important for substrate specificity" evidence="3">
    <location>
        <position position="12"/>
    </location>
</feature>
<dbReference type="EMBL" id="SLUO01000013">
    <property type="protein sequence ID" value="TCL55988.1"/>
    <property type="molecule type" value="Genomic_DNA"/>
</dbReference>
<dbReference type="GO" id="GO:0005737">
    <property type="term" value="C:cytoplasm"/>
    <property type="evidence" value="ECO:0007669"/>
    <property type="project" value="UniProtKB-SubCell"/>
</dbReference>
<dbReference type="InterPro" id="IPR029001">
    <property type="entry name" value="ITPase-like_fam"/>
</dbReference>
<feature type="active site" description="Proton acceptor" evidence="3">
    <location>
        <position position="73"/>
    </location>
</feature>
<dbReference type="GO" id="GO:0036221">
    <property type="term" value="F:UTP diphosphatase activity"/>
    <property type="evidence" value="ECO:0007669"/>
    <property type="project" value="RHEA"/>
</dbReference>
<dbReference type="PANTHER" id="PTHR43213:SF5">
    <property type="entry name" value="BIFUNCTIONAL DTTP_UTP PYROPHOSPHATASE_METHYLTRANSFERASE PROTEIN-RELATED"/>
    <property type="match status" value="1"/>
</dbReference>
<dbReference type="Gene3D" id="3.90.950.10">
    <property type="match status" value="1"/>
</dbReference>
<comment type="caution">
    <text evidence="4">The sequence shown here is derived from an EMBL/GenBank/DDBJ whole genome shotgun (WGS) entry which is preliminary data.</text>
</comment>
<dbReference type="Proteomes" id="UP000295718">
    <property type="component" value="Unassembled WGS sequence"/>
</dbReference>
<dbReference type="Pfam" id="PF02545">
    <property type="entry name" value="Maf"/>
    <property type="match status" value="1"/>
</dbReference>
<gene>
    <name evidence="4" type="ORF">EDD76_113126</name>
</gene>
<comment type="cofactor">
    <cofactor evidence="1 3">
        <name>a divalent metal cation</name>
        <dbReference type="ChEBI" id="CHEBI:60240"/>
    </cofactor>
</comment>
<dbReference type="SUPFAM" id="SSF52972">
    <property type="entry name" value="ITPase-like"/>
    <property type="match status" value="1"/>
</dbReference>
<keyword evidence="2 3" id="KW-0378">Hydrolase</keyword>
<accession>A0A4R1QQF0</accession>
<organism evidence="4 5">
    <name type="scientific">Kineothrix alysoides</name>
    <dbReference type="NCBI Taxonomy" id="1469948"/>
    <lineage>
        <taxon>Bacteria</taxon>
        <taxon>Bacillati</taxon>
        <taxon>Bacillota</taxon>
        <taxon>Clostridia</taxon>
        <taxon>Lachnospirales</taxon>
        <taxon>Lachnospiraceae</taxon>
        <taxon>Kineothrix</taxon>
    </lineage>
</organism>
<comment type="catalytic activity">
    <reaction evidence="3">
        <text>UTP + H2O = UMP + diphosphate + H(+)</text>
        <dbReference type="Rhea" id="RHEA:29395"/>
        <dbReference type="ChEBI" id="CHEBI:15377"/>
        <dbReference type="ChEBI" id="CHEBI:15378"/>
        <dbReference type="ChEBI" id="CHEBI:33019"/>
        <dbReference type="ChEBI" id="CHEBI:46398"/>
        <dbReference type="ChEBI" id="CHEBI:57865"/>
        <dbReference type="EC" id="3.6.1.9"/>
    </reaction>
</comment>
<dbReference type="PANTHER" id="PTHR43213">
    <property type="entry name" value="BIFUNCTIONAL DTTP/UTP PYROPHOSPHATASE/METHYLTRANSFERASE PROTEIN-RELATED"/>
    <property type="match status" value="1"/>
</dbReference>
<comment type="function">
    <text evidence="3">Nucleoside triphosphate pyrophosphatase that hydrolyzes dTTP and UTP. May have a dual role in cell division arrest and in preventing the incorporation of modified nucleotides into cellular nucleic acids.</text>
</comment>
<evidence type="ECO:0000256" key="1">
    <source>
        <dbReference type="ARBA" id="ARBA00001968"/>
    </source>
</evidence>
<comment type="catalytic activity">
    <reaction evidence="3">
        <text>dTTP + H2O = dTMP + diphosphate + H(+)</text>
        <dbReference type="Rhea" id="RHEA:28534"/>
        <dbReference type="ChEBI" id="CHEBI:15377"/>
        <dbReference type="ChEBI" id="CHEBI:15378"/>
        <dbReference type="ChEBI" id="CHEBI:33019"/>
        <dbReference type="ChEBI" id="CHEBI:37568"/>
        <dbReference type="ChEBI" id="CHEBI:63528"/>
        <dbReference type="EC" id="3.6.1.9"/>
    </reaction>
</comment>
<dbReference type="HAMAP" id="MF_00528">
    <property type="entry name" value="Maf"/>
    <property type="match status" value="1"/>
</dbReference>
<dbReference type="NCBIfam" id="TIGR00172">
    <property type="entry name" value="maf"/>
    <property type="match status" value="1"/>
</dbReference>
<keyword evidence="5" id="KW-1185">Reference proteome</keyword>
<dbReference type="OrthoDB" id="9807767at2"/>
<comment type="subcellular location">
    <subcellularLocation>
        <location evidence="3">Cytoplasm</location>
    </subcellularLocation>
</comment>
<evidence type="ECO:0000313" key="5">
    <source>
        <dbReference type="Proteomes" id="UP000295718"/>
    </source>
</evidence>
<feature type="site" description="Important for substrate specificity" evidence="3">
    <location>
        <position position="161"/>
    </location>
</feature>
<dbReference type="CDD" id="cd00555">
    <property type="entry name" value="Maf"/>
    <property type="match status" value="1"/>
</dbReference>
<dbReference type="RefSeq" id="WP_031389467.1">
    <property type="nucleotide sequence ID" value="NZ_JPNB01000001.1"/>
</dbReference>
<dbReference type="PIRSF" id="PIRSF006305">
    <property type="entry name" value="Maf"/>
    <property type="match status" value="1"/>
</dbReference>
<reference evidence="4 5" key="1">
    <citation type="submission" date="2019-03" db="EMBL/GenBank/DDBJ databases">
        <title>Genomic Encyclopedia of Type Strains, Phase IV (KMG-IV): sequencing the most valuable type-strain genomes for metagenomic binning, comparative biology and taxonomic classification.</title>
        <authorList>
            <person name="Goeker M."/>
        </authorList>
    </citation>
    <scope>NUCLEOTIDE SEQUENCE [LARGE SCALE GENOMIC DNA]</scope>
    <source>
        <strain evidence="4 5">DSM 100556</strain>
    </source>
</reference>
<feature type="site" description="Important for substrate specificity" evidence="3">
    <location>
        <position position="74"/>
    </location>
</feature>
<dbReference type="AlphaFoldDB" id="A0A4R1QQF0"/>
<dbReference type="EC" id="3.6.1.9" evidence="3"/>
<name>A0A4R1QQF0_9FIRM</name>
<protein>
    <recommendedName>
        <fullName evidence="3">dTTP/UTP pyrophosphatase</fullName>
        <shortName evidence="3">dTTPase/UTPase</shortName>
        <ecNumber evidence="3">3.6.1.9</ecNumber>
    </recommendedName>
    <alternativeName>
        <fullName evidence="3">Nucleoside triphosphate pyrophosphatase</fullName>
    </alternativeName>
    <alternativeName>
        <fullName evidence="3">Nucleotide pyrophosphatase</fullName>
        <shortName evidence="3">Nucleotide PPase</shortName>
    </alternativeName>
</protein>
<comment type="caution">
    <text evidence="3">Lacks conserved residue(s) required for the propagation of feature annotation.</text>
</comment>
<keyword evidence="3" id="KW-0546">Nucleotide metabolism</keyword>
<evidence type="ECO:0000313" key="4">
    <source>
        <dbReference type="EMBL" id="TCL55988.1"/>
    </source>
</evidence>
<dbReference type="InterPro" id="IPR003697">
    <property type="entry name" value="Maf-like"/>
</dbReference>